<dbReference type="Proteomes" id="UP000319263">
    <property type="component" value="Chromosome"/>
</dbReference>
<proteinExistence type="predicted"/>
<dbReference type="OrthoDB" id="4243321at2"/>
<reference evidence="1 2" key="1">
    <citation type="submission" date="2019-07" db="EMBL/GenBank/DDBJ databases">
        <title>Microlunatus dokdonensis sp. nov. isolated from the rhizospheric soil of the wild plant Elymus tsukushiensis.</title>
        <authorList>
            <person name="Ghim S.-Y."/>
            <person name="Hwang Y.-J."/>
            <person name="Son J.-S."/>
            <person name="Shin J.-H."/>
        </authorList>
    </citation>
    <scope>NUCLEOTIDE SEQUENCE [LARGE SCALE GENOMIC DNA]</scope>
    <source>
        <strain evidence="1 2">KUDC0627</strain>
    </source>
</reference>
<dbReference type="AlphaFoldDB" id="A0A516PZS5"/>
<gene>
    <name evidence="1" type="ORF">FOE78_12650</name>
</gene>
<evidence type="ECO:0000313" key="2">
    <source>
        <dbReference type="Proteomes" id="UP000319263"/>
    </source>
</evidence>
<organism evidence="1 2">
    <name type="scientific">Microlunatus elymi</name>
    <dbReference type="NCBI Taxonomy" id="2596828"/>
    <lineage>
        <taxon>Bacteria</taxon>
        <taxon>Bacillati</taxon>
        <taxon>Actinomycetota</taxon>
        <taxon>Actinomycetes</taxon>
        <taxon>Propionibacteriales</taxon>
        <taxon>Propionibacteriaceae</taxon>
        <taxon>Microlunatus</taxon>
    </lineage>
</organism>
<name>A0A516PZS5_9ACTN</name>
<dbReference type="RefSeq" id="WP_143986609.1">
    <property type="nucleotide sequence ID" value="NZ_CP041692.1"/>
</dbReference>
<dbReference type="EMBL" id="CP041692">
    <property type="protein sequence ID" value="QDP96647.1"/>
    <property type="molecule type" value="Genomic_DNA"/>
</dbReference>
<sequence length="73" mass="7820">MTSSGPAVSEPRAERQAIAYCPYCSEETLFPRAGGGWECRSCLRAFSVTFHGLLSTSQDSTAGGSTPESRDEQ</sequence>
<keyword evidence="2" id="KW-1185">Reference proteome</keyword>
<protein>
    <recommendedName>
        <fullName evidence="3">Insertion element protein</fullName>
    </recommendedName>
</protein>
<evidence type="ECO:0008006" key="3">
    <source>
        <dbReference type="Google" id="ProtNLM"/>
    </source>
</evidence>
<evidence type="ECO:0000313" key="1">
    <source>
        <dbReference type="EMBL" id="QDP96647.1"/>
    </source>
</evidence>
<accession>A0A516PZS5</accession>
<dbReference type="KEGG" id="mik:FOE78_12650"/>